<dbReference type="Proteomes" id="UP000006622">
    <property type="component" value="Chromosome"/>
</dbReference>
<keyword evidence="6" id="KW-0472">Membrane</keyword>
<evidence type="ECO:0000256" key="4">
    <source>
        <dbReference type="ARBA" id="ARBA00022825"/>
    </source>
</evidence>
<dbReference type="STRING" id="679901.Mzhil_1867"/>
<sequence length="399" mass="43481">MSFEDDSDYKNKDELKISDRSDGTDHPVSDNDLESSFRDGMHETDSRLNDDTKSSEEYTEDSVLSSTSDHLSSSEIPIKNTVNENAPGCSNKGGRIKCLSVILALLIVIGASLAIIFYSLDGGIYSGRDKVGVIYVQGTMVTGNVPSGMGVAASEEISESLQRATADDSVKAIVLRINSPGGSPAASEEIVREISKVQDKGIPVVVSMGDSAASAAYYISASTDYIMANPSTVTGAIGVMWVFQDLSSFYEDEGIDFHVAKSGEFKDMGVPWRELTDAEKEYADRVVMELFDHFVDEVAHGRDMSRSEVKDLADGRIYTGHAAKELGLIDDFGNLYDAIEKAAELGGIENDYQVVYINRPTLSRLLFGSENQQHVNELEFADTMAFDPMEESRFGKLIA</sequence>
<dbReference type="InterPro" id="IPR029045">
    <property type="entry name" value="ClpP/crotonase-like_dom_sf"/>
</dbReference>
<dbReference type="EMBL" id="CP002101">
    <property type="protein sequence ID" value="AEH61702.1"/>
    <property type="molecule type" value="Genomic_DNA"/>
</dbReference>
<feature type="domain" description="Peptidase S49" evidence="7">
    <location>
        <begin position="198"/>
        <end position="347"/>
    </location>
</feature>
<keyword evidence="4" id="KW-0720">Serine protease</keyword>
<dbReference type="KEGG" id="mzh:Mzhil_1867"/>
<dbReference type="InterPro" id="IPR004635">
    <property type="entry name" value="Pept_S49_SppA"/>
</dbReference>
<evidence type="ECO:0000256" key="5">
    <source>
        <dbReference type="SAM" id="MobiDB-lite"/>
    </source>
</evidence>
<accession>F7XKD4</accession>
<dbReference type="InterPro" id="IPR047272">
    <property type="entry name" value="S49_SppA_C"/>
</dbReference>
<reference evidence="8" key="1">
    <citation type="submission" date="2010-07" db="EMBL/GenBank/DDBJ databases">
        <title>The complete genome of Methanosalsum zhilinae DSM 4017.</title>
        <authorList>
            <consortium name="US DOE Joint Genome Institute (JGI-PGF)"/>
            <person name="Lucas S."/>
            <person name="Copeland A."/>
            <person name="Lapidus A."/>
            <person name="Glavina del Rio T."/>
            <person name="Dalin E."/>
            <person name="Tice H."/>
            <person name="Bruce D."/>
            <person name="Goodwin L."/>
            <person name="Pitluck S."/>
            <person name="Kyrpides N."/>
            <person name="Mavromatis K."/>
            <person name="Ovchinnikova G."/>
            <person name="Daligault H."/>
            <person name="Detter J.C."/>
            <person name="Han C."/>
            <person name="Tapia R."/>
            <person name="Larimer F."/>
            <person name="Land M."/>
            <person name="Hauser L."/>
            <person name="Markowitz V."/>
            <person name="Cheng J.-F."/>
            <person name="Hugenholtz P."/>
            <person name="Woyke T."/>
            <person name="Wu D."/>
            <person name="Spring S."/>
            <person name="Schueler E."/>
            <person name="Brambilla E."/>
            <person name="Klenk H.-P."/>
            <person name="Eisen J.A."/>
        </authorList>
    </citation>
    <scope>NUCLEOTIDE SEQUENCE</scope>
    <source>
        <strain evidence="8">DSM 4017</strain>
    </source>
</reference>
<keyword evidence="9" id="KW-1185">Reference proteome</keyword>
<gene>
    <name evidence="8" type="ordered locus">Mzhil_1867</name>
</gene>
<dbReference type="GeneID" id="10823511"/>
<organism evidence="8 9">
    <name type="scientific">Methanosalsum zhilinae (strain DSM 4017 / NBRC 107636 / OCM 62 / WeN5)</name>
    <name type="common">Methanohalophilus zhilinae</name>
    <dbReference type="NCBI Taxonomy" id="679901"/>
    <lineage>
        <taxon>Archaea</taxon>
        <taxon>Methanobacteriati</taxon>
        <taxon>Methanobacteriota</taxon>
        <taxon>Stenosarchaea group</taxon>
        <taxon>Methanomicrobia</taxon>
        <taxon>Methanosarcinales</taxon>
        <taxon>Methanosarcinaceae</taxon>
        <taxon>Methanosalsum</taxon>
    </lineage>
</organism>
<proteinExistence type="inferred from homology"/>
<protein>
    <submittedName>
        <fullName evidence="8">Signal peptide peptidase SppA, 36K type</fullName>
    </submittedName>
</protein>
<dbReference type="CDD" id="cd07023">
    <property type="entry name" value="S49_Sppa_N_C"/>
    <property type="match status" value="1"/>
</dbReference>
<evidence type="ECO:0000256" key="2">
    <source>
        <dbReference type="ARBA" id="ARBA00022670"/>
    </source>
</evidence>
<comment type="similarity">
    <text evidence="1">Belongs to the peptidase S49 family.</text>
</comment>
<evidence type="ECO:0000313" key="9">
    <source>
        <dbReference type="Proteomes" id="UP000006622"/>
    </source>
</evidence>
<dbReference type="PANTHER" id="PTHR42987:SF4">
    <property type="entry name" value="PROTEASE SOHB-RELATED"/>
    <property type="match status" value="1"/>
</dbReference>
<evidence type="ECO:0000313" key="8">
    <source>
        <dbReference type="EMBL" id="AEH61702.1"/>
    </source>
</evidence>
<evidence type="ECO:0000256" key="3">
    <source>
        <dbReference type="ARBA" id="ARBA00022801"/>
    </source>
</evidence>
<dbReference type="RefSeq" id="WP_013899138.1">
    <property type="nucleotide sequence ID" value="NC_015676.1"/>
</dbReference>
<dbReference type="NCBIfam" id="TIGR00706">
    <property type="entry name" value="SppA_dom"/>
    <property type="match status" value="1"/>
</dbReference>
<feature type="transmembrane region" description="Helical" evidence="6">
    <location>
        <begin position="98"/>
        <end position="120"/>
    </location>
</feature>
<keyword evidence="3" id="KW-0378">Hydrolase</keyword>
<dbReference type="PANTHER" id="PTHR42987">
    <property type="entry name" value="PEPTIDASE S49"/>
    <property type="match status" value="1"/>
</dbReference>
<dbReference type="GO" id="GO:0006508">
    <property type="term" value="P:proteolysis"/>
    <property type="evidence" value="ECO:0007669"/>
    <property type="project" value="UniProtKB-KW"/>
</dbReference>
<dbReference type="GO" id="GO:0008236">
    <property type="term" value="F:serine-type peptidase activity"/>
    <property type="evidence" value="ECO:0007669"/>
    <property type="project" value="UniProtKB-KW"/>
</dbReference>
<dbReference type="HOGENOM" id="CLU_046540_0_2_2"/>
<name>F7XKD4_METZD</name>
<keyword evidence="6" id="KW-1133">Transmembrane helix</keyword>
<evidence type="ECO:0000256" key="6">
    <source>
        <dbReference type="SAM" id="Phobius"/>
    </source>
</evidence>
<keyword evidence="6" id="KW-0812">Transmembrane</keyword>
<dbReference type="SUPFAM" id="SSF52096">
    <property type="entry name" value="ClpP/crotonase"/>
    <property type="match status" value="1"/>
</dbReference>
<evidence type="ECO:0000259" key="7">
    <source>
        <dbReference type="Pfam" id="PF01343"/>
    </source>
</evidence>
<feature type="region of interest" description="Disordered" evidence="5">
    <location>
        <begin position="1"/>
        <end position="72"/>
    </location>
</feature>
<dbReference type="Gene3D" id="3.90.226.10">
    <property type="entry name" value="2-enoyl-CoA Hydratase, Chain A, domain 1"/>
    <property type="match status" value="1"/>
</dbReference>
<feature type="compositionally biased region" description="Basic and acidic residues" evidence="5">
    <location>
        <begin position="8"/>
        <end position="56"/>
    </location>
</feature>
<dbReference type="Gene3D" id="6.20.330.10">
    <property type="match status" value="1"/>
</dbReference>
<feature type="compositionally biased region" description="Low complexity" evidence="5">
    <location>
        <begin position="61"/>
        <end position="72"/>
    </location>
</feature>
<keyword evidence="2" id="KW-0645">Protease</keyword>
<dbReference type="Pfam" id="PF01343">
    <property type="entry name" value="Peptidase_S49"/>
    <property type="match status" value="1"/>
</dbReference>
<dbReference type="InterPro" id="IPR002142">
    <property type="entry name" value="Peptidase_S49"/>
</dbReference>
<evidence type="ECO:0000256" key="1">
    <source>
        <dbReference type="ARBA" id="ARBA00008683"/>
    </source>
</evidence>
<dbReference type="AlphaFoldDB" id="F7XKD4"/>